<comment type="caution">
    <text evidence="1">The sequence shown here is derived from an EMBL/GenBank/DDBJ whole genome shotgun (WGS) entry which is preliminary data.</text>
</comment>
<dbReference type="RefSeq" id="WP_177075456.1">
    <property type="nucleotide sequence ID" value="NZ_JACARG010000001.1"/>
</dbReference>
<dbReference type="AlphaFoldDB" id="A0A7Y8EB71"/>
<dbReference type="SUPFAM" id="SSF54552">
    <property type="entry name" value="Colicin E3 immunity protein"/>
    <property type="match status" value="1"/>
</dbReference>
<accession>A0A7Y8EB71</accession>
<name>A0A7Y8EB71_9PSED</name>
<dbReference type="GO" id="GO:0030153">
    <property type="term" value="P:bacteriocin immunity"/>
    <property type="evidence" value="ECO:0007669"/>
    <property type="project" value="InterPro"/>
</dbReference>
<dbReference type="InterPro" id="IPR003063">
    <property type="entry name" value="Cloacn_immnty_fam"/>
</dbReference>
<organism evidence="1 2">
    <name type="scientific">Pseudomonas yamanorum</name>
    <dbReference type="NCBI Taxonomy" id="515393"/>
    <lineage>
        <taxon>Bacteria</taxon>
        <taxon>Pseudomonadati</taxon>
        <taxon>Pseudomonadota</taxon>
        <taxon>Gammaproteobacteria</taxon>
        <taxon>Pseudomonadales</taxon>
        <taxon>Pseudomonadaceae</taxon>
        <taxon>Pseudomonas</taxon>
    </lineage>
</organism>
<sequence length="92" mass="10703">MVMKARLRWYDKHSNYVKADEYSADFDNAESFFESLGLSQETALYADVFNVLPGWIAIIQPHFKHIIEPAIFDYQISFSYQGTLPSQAFERS</sequence>
<protein>
    <submittedName>
        <fullName evidence="1">Cloacin</fullName>
    </submittedName>
</protein>
<dbReference type="Pfam" id="PF03513">
    <property type="entry name" value="Cloacin_immun"/>
    <property type="match status" value="1"/>
</dbReference>
<dbReference type="Gene3D" id="3.10.50.20">
    <property type="entry name" value="Cloacin immunity protein"/>
    <property type="match status" value="1"/>
</dbReference>
<dbReference type="PRINTS" id="PR01296">
    <property type="entry name" value="CLOACNIMMNTY"/>
</dbReference>
<dbReference type="EMBL" id="JACARG010000001">
    <property type="protein sequence ID" value="NWE11399.1"/>
    <property type="molecule type" value="Genomic_DNA"/>
</dbReference>
<evidence type="ECO:0000313" key="1">
    <source>
        <dbReference type="EMBL" id="NWE11399.1"/>
    </source>
</evidence>
<proteinExistence type="predicted"/>
<reference evidence="1 2" key="1">
    <citation type="submission" date="2020-04" db="EMBL/GenBank/DDBJ databases">
        <title>Molecular characterization of pseudomonads from Agaricus bisporus reveal novel blotch 2 pathogens in Western Europe.</title>
        <authorList>
            <person name="Taparia T."/>
            <person name="Krijger M."/>
            <person name="Haynes E."/>
            <person name="Elpinstone J.G."/>
            <person name="Noble R."/>
            <person name="Van Der Wolf J."/>
        </authorList>
    </citation>
    <scope>NUCLEOTIDE SEQUENCE [LARGE SCALE GENOMIC DNA]</scope>
    <source>
        <strain evidence="1 2">IPO3782</strain>
    </source>
</reference>
<evidence type="ECO:0000313" key="2">
    <source>
        <dbReference type="Proteomes" id="UP000531950"/>
    </source>
</evidence>
<dbReference type="InterPro" id="IPR036528">
    <property type="entry name" value="Cloacn_immnty_sf"/>
</dbReference>
<dbReference type="GO" id="GO:0015643">
    <property type="term" value="F:toxic substance binding"/>
    <property type="evidence" value="ECO:0007669"/>
    <property type="project" value="InterPro"/>
</dbReference>
<dbReference type="Proteomes" id="UP000531950">
    <property type="component" value="Unassembled WGS sequence"/>
</dbReference>
<gene>
    <name evidence="1" type="ORF">HX822_00515</name>
</gene>